<comment type="caution">
    <text evidence="8">The sequence shown here is derived from an EMBL/GenBank/DDBJ whole genome shotgun (WGS) entry which is preliminary data.</text>
</comment>
<evidence type="ECO:0000256" key="4">
    <source>
        <dbReference type="ARBA" id="ARBA00023002"/>
    </source>
</evidence>
<dbReference type="InterPro" id="IPR006620">
    <property type="entry name" value="Pro_4_hyd_alph"/>
</dbReference>
<keyword evidence="5" id="KW-0408">Iron</keyword>
<feature type="compositionally biased region" description="Polar residues" evidence="6">
    <location>
        <begin position="116"/>
        <end position="133"/>
    </location>
</feature>
<evidence type="ECO:0000256" key="6">
    <source>
        <dbReference type="SAM" id="MobiDB-lite"/>
    </source>
</evidence>
<keyword evidence="4" id="KW-0560">Oxidoreductase</keyword>
<dbReference type="PANTHER" id="PTHR10869:SF242">
    <property type="entry name" value="PROLYL 4-HYDROXYLASE ALPHA SUBUNIT DOMAIN-CONTAINING PROTEIN"/>
    <property type="match status" value="1"/>
</dbReference>
<name>A0AAN6ZNH4_9PEZI</name>
<dbReference type="GO" id="GO:0005506">
    <property type="term" value="F:iron ion binding"/>
    <property type="evidence" value="ECO:0007669"/>
    <property type="project" value="InterPro"/>
</dbReference>
<feature type="region of interest" description="Disordered" evidence="6">
    <location>
        <begin position="116"/>
        <end position="136"/>
    </location>
</feature>
<evidence type="ECO:0000256" key="1">
    <source>
        <dbReference type="ARBA" id="ARBA00001961"/>
    </source>
</evidence>
<dbReference type="InterPro" id="IPR044862">
    <property type="entry name" value="Pro_4_hyd_alph_FE2OG_OXY"/>
</dbReference>
<evidence type="ECO:0000313" key="8">
    <source>
        <dbReference type="EMBL" id="KAK4144443.1"/>
    </source>
</evidence>
<dbReference type="RefSeq" id="XP_062637814.1">
    <property type="nucleotide sequence ID" value="XM_062776989.1"/>
</dbReference>
<dbReference type="InterPro" id="IPR045054">
    <property type="entry name" value="P4HA-like"/>
</dbReference>
<proteinExistence type="predicted"/>
<reference evidence="8" key="1">
    <citation type="journal article" date="2023" name="Mol. Phylogenet. Evol.">
        <title>Genome-scale phylogeny and comparative genomics of the fungal order Sordariales.</title>
        <authorList>
            <person name="Hensen N."/>
            <person name="Bonometti L."/>
            <person name="Westerberg I."/>
            <person name="Brannstrom I.O."/>
            <person name="Guillou S."/>
            <person name="Cros-Aarteil S."/>
            <person name="Calhoun S."/>
            <person name="Haridas S."/>
            <person name="Kuo A."/>
            <person name="Mondo S."/>
            <person name="Pangilinan J."/>
            <person name="Riley R."/>
            <person name="LaButti K."/>
            <person name="Andreopoulos B."/>
            <person name="Lipzen A."/>
            <person name="Chen C."/>
            <person name="Yan M."/>
            <person name="Daum C."/>
            <person name="Ng V."/>
            <person name="Clum A."/>
            <person name="Steindorff A."/>
            <person name="Ohm R.A."/>
            <person name="Martin F."/>
            <person name="Silar P."/>
            <person name="Natvig D.O."/>
            <person name="Lalanne C."/>
            <person name="Gautier V."/>
            <person name="Ament-Velasquez S.L."/>
            <person name="Kruys A."/>
            <person name="Hutchinson M.I."/>
            <person name="Powell A.J."/>
            <person name="Barry K."/>
            <person name="Miller A.N."/>
            <person name="Grigoriev I.V."/>
            <person name="Debuchy R."/>
            <person name="Gladieux P."/>
            <person name="Hiltunen Thoren M."/>
            <person name="Johannesson H."/>
        </authorList>
    </citation>
    <scope>NUCLEOTIDE SEQUENCE</scope>
    <source>
        <strain evidence="8">CBS 141.50</strain>
    </source>
</reference>
<dbReference type="EMBL" id="MU853577">
    <property type="protein sequence ID" value="KAK4144443.1"/>
    <property type="molecule type" value="Genomic_DNA"/>
</dbReference>
<sequence>MAGQGIAKSVGIWAGGLLLGLSFPYLPKIAAPDLATFIGDFPIPDYPFALPFLRNSPNATTSTPEEVPFVCDTTHTYRTELVSLDPLIIYIHDLLTQTEIDALLKTAEPKFVRSQVSKYGRQQATSDRTSSSAGLPRTDPAVMCVLNRTRTFMGTMLRDGWDEMGPPQLVRYGEGEKFNMHHDWYNVPQQSGDDRLRKWNRVASFFAILEDACTGGETYFPFAKPITLPSPNGERMWGGDVKPVVTAGEGSEVEGAEVAAAQPLWREHEDGGLAFRPVASNAIFWVNLHPNATGDVRTHHAGLPLKSGRKTAMNIWPRQYYAYE</sequence>
<keyword evidence="3" id="KW-0223">Dioxygenase</keyword>
<dbReference type="PANTHER" id="PTHR10869">
    <property type="entry name" value="PROLYL 4-HYDROXYLASE ALPHA SUBUNIT"/>
    <property type="match status" value="1"/>
</dbReference>
<keyword evidence="9" id="KW-1185">Reference proteome</keyword>
<dbReference type="AlphaFoldDB" id="A0AAN6ZNH4"/>
<evidence type="ECO:0000256" key="2">
    <source>
        <dbReference type="ARBA" id="ARBA00022723"/>
    </source>
</evidence>
<evidence type="ECO:0000256" key="3">
    <source>
        <dbReference type="ARBA" id="ARBA00022964"/>
    </source>
</evidence>
<accession>A0AAN6ZNH4</accession>
<dbReference type="Proteomes" id="UP001302676">
    <property type="component" value="Unassembled WGS sequence"/>
</dbReference>
<organism evidence="8 9">
    <name type="scientific">Dichotomopilus funicola</name>
    <dbReference type="NCBI Taxonomy" id="1934379"/>
    <lineage>
        <taxon>Eukaryota</taxon>
        <taxon>Fungi</taxon>
        <taxon>Dikarya</taxon>
        <taxon>Ascomycota</taxon>
        <taxon>Pezizomycotina</taxon>
        <taxon>Sordariomycetes</taxon>
        <taxon>Sordariomycetidae</taxon>
        <taxon>Sordariales</taxon>
        <taxon>Chaetomiaceae</taxon>
        <taxon>Dichotomopilus</taxon>
    </lineage>
</organism>
<dbReference type="Pfam" id="PF13640">
    <property type="entry name" value="2OG-FeII_Oxy_3"/>
    <property type="match status" value="1"/>
</dbReference>
<evidence type="ECO:0000256" key="5">
    <source>
        <dbReference type="ARBA" id="ARBA00023004"/>
    </source>
</evidence>
<dbReference type="GO" id="GO:0031418">
    <property type="term" value="F:L-ascorbic acid binding"/>
    <property type="evidence" value="ECO:0007669"/>
    <property type="project" value="InterPro"/>
</dbReference>
<feature type="domain" description="Prolyl 4-hydroxylase alpha subunit" evidence="7">
    <location>
        <begin position="86"/>
        <end position="318"/>
    </location>
</feature>
<dbReference type="GeneID" id="87813602"/>
<dbReference type="GO" id="GO:0005783">
    <property type="term" value="C:endoplasmic reticulum"/>
    <property type="evidence" value="ECO:0007669"/>
    <property type="project" value="TreeGrafter"/>
</dbReference>
<evidence type="ECO:0000259" key="7">
    <source>
        <dbReference type="SMART" id="SM00702"/>
    </source>
</evidence>
<gene>
    <name evidence="8" type="ORF">C8A04DRAFT_11474</name>
</gene>
<protein>
    <recommendedName>
        <fullName evidence="7">Prolyl 4-hydroxylase alpha subunit domain-containing protein</fullName>
    </recommendedName>
</protein>
<dbReference type="GO" id="GO:0004656">
    <property type="term" value="F:procollagen-proline 4-dioxygenase activity"/>
    <property type="evidence" value="ECO:0007669"/>
    <property type="project" value="TreeGrafter"/>
</dbReference>
<dbReference type="SMART" id="SM00702">
    <property type="entry name" value="P4Hc"/>
    <property type="match status" value="1"/>
</dbReference>
<evidence type="ECO:0000313" key="9">
    <source>
        <dbReference type="Proteomes" id="UP001302676"/>
    </source>
</evidence>
<keyword evidence="2" id="KW-0479">Metal-binding</keyword>
<comment type="cofactor">
    <cofactor evidence="1">
        <name>L-ascorbate</name>
        <dbReference type="ChEBI" id="CHEBI:38290"/>
    </cofactor>
</comment>
<reference evidence="8" key="2">
    <citation type="submission" date="2023-05" db="EMBL/GenBank/DDBJ databases">
        <authorList>
            <consortium name="Lawrence Berkeley National Laboratory"/>
            <person name="Steindorff A."/>
            <person name="Hensen N."/>
            <person name="Bonometti L."/>
            <person name="Westerberg I."/>
            <person name="Brannstrom I.O."/>
            <person name="Guillou S."/>
            <person name="Cros-Aarteil S."/>
            <person name="Calhoun S."/>
            <person name="Haridas S."/>
            <person name="Kuo A."/>
            <person name="Mondo S."/>
            <person name="Pangilinan J."/>
            <person name="Riley R."/>
            <person name="Labutti K."/>
            <person name="Andreopoulos B."/>
            <person name="Lipzen A."/>
            <person name="Chen C."/>
            <person name="Yanf M."/>
            <person name="Daum C."/>
            <person name="Ng V."/>
            <person name="Clum A."/>
            <person name="Ohm R."/>
            <person name="Martin F."/>
            <person name="Silar P."/>
            <person name="Natvig D."/>
            <person name="Lalanne C."/>
            <person name="Gautier V."/>
            <person name="Ament-Velasquez S.L."/>
            <person name="Kruys A."/>
            <person name="Hutchinson M.I."/>
            <person name="Powell A.J."/>
            <person name="Barry K."/>
            <person name="Miller A.N."/>
            <person name="Grigoriev I.V."/>
            <person name="Debuchy R."/>
            <person name="Gladieux P."/>
            <person name="Thoren M.H."/>
            <person name="Johannesson H."/>
        </authorList>
    </citation>
    <scope>NUCLEOTIDE SEQUENCE</scope>
    <source>
        <strain evidence="8">CBS 141.50</strain>
    </source>
</reference>
<dbReference type="Gene3D" id="2.60.120.620">
    <property type="entry name" value="q2cbj1_9rhob like domain"/>
    <property type="match status" value="1"/>
</dbReference>